<name>A0ABQ7SAP4_9ACAR</name>
<dbReference type="EMBL" id="JAIFTH010000139">
    <property type="protein sequence ID" value="KAG9510467.1"/>
    <property type="molecule type" value="Genomic_DNA"/>
</dbReference>
<protein>
    <submittedName>
        <fullName evidence="2">Uncharacterized protein</fullName>
    </submittedName>
</protein>
<keyword evidence="1" id="KW-0472">Membrane</keyword>
<feature type="non-terminal residue" evidence="2">
    <location>
        <position position="1"/>
    </location>
</feature>
<dbReference type="Proteomes" id="UP000825002">
    <property type="component" value="Unassembled WGS sequence"/>
</dbReference>
<accession>A0ABQ7SAP4</accession>
<organism evidence="2 3">
    <name type="scientific">Fragariocoptes setiger</name>
    <dbReference type="NCBI Taxonomy" id="1670756"/>
    <lineage>
        <taxon>Eukaryota</taxon>
        <taxon>Metazoa</taxon>
        <taxon>Ecdysozoa</taxon>
        <taxon>Arthropoda</taxon>
        <taxon>Chelicerata</taxon>
        <taxon>Arachnida</taxon>
        <taxon>Acari</taxon>
        <taxon>Acariformes</taxon>
        <taxon>Trombidiformes</taxon>
        <taxon>Prostigmata</taxon>
        <taxon>Eupodina</taxon>
        <taxon>Eriophyoidea</taxon>
        <taxon>Phytoptidae</taxon>
        <taxon>Fragariocoptes</taxon>
    </lineage>
</organism>
<keyword evidence="1" id="KW-1133">Transmembrane helix</keyword>
<keyword evidence="3" id="KW-1185">Reference proteome</keyword>
<sequence>QVEQSIMNIIKFFTTIAATAAAIVMCLSQVAVAGGDKSARTTVITLAGGNDHKGGANYVPVPIPVCQHGYRGHSHGGHGGW</sequence>
<evidence type="ECO:0000256" key="1">
    <source>
        <dbReference type="SAM" id="Phobius"/>
    </source>
</evidence>
<proteinExistence type="predicted"/>
<evidence type="ECO:0000313" key="2">
    <source>
        <dbReference type="EMBL" id="KAG9510467.1"/>
    </source>
</evidence>
<comment type="caution">
    <text evidence="2">The sequence shown here is derived from an EMBL/GenBank/DDBJ whole genome shotgun (WGS) entry which is preliminary data.</text>
</comment>
<gene>
    <name evidence="2" type="ORF">GZH46_00990</name>
</gene>
<reference evidence="2 3" key="1">
    <citation type="submission" date="2020-10" db="EMBL/GenBank/DDBJ databases">
        <authorList>
            <person name="Klimov P.B."/>
            <person name="Dyachkov S.M."/>
            <person name="Chetverikov P.E."/>
        </authorList>
    </citation>
    <scope>NUCLEOTIDE SEQUENCE [LARGE SCALE GENOMIC DNA]</scope>
    <source>
        <strain evidence="2">BMOC 18-1129-001#AD2665</strain>
        <tissue evidence="2">Entire mites</tissue>
    </source>
</reference>
<feature type="transmembrane region" description="Helical" evidence="1">
    <location>
        <begin position="12"/>
        <end position="32"/>
    </location>
</feature>
<keyword evidence="1" id="KW-0812">Transmembrane</keyword>
<evidence type="ECO:0000313" key="3">
    <source>
        <dbReference type="Proteomes" id="UP000825002"/>
    </source>
</evidence>